<dbReference type="CDD" id="cd06624">
    <property type="entry name" value="STKc_ASK"/>
    <property type="match status" value="1"/>
</dbReference>
<evidence type="ECO:0000256" key="8">
    <source>
        <dbReference type="ARBA" id="ARBA00022777"/>
    </source>
</evidence>
<keyword evidence="11" id="KW-0175">Coiled coil</keyword>
<comment type="similarity">
    <text evidence="2">Belongs to the protein kinase superfamily. STE Ser/Thr protein kinase family. MAP kinase kinase kinase subfamily.</text>
</comment>
<organism evidence="17 18">
    <name type="scientific">Sus scrofa</name>
    <name type="common">Pig</name>
    <dbReference type="NCBI Taxonomy" id="9823"/>
    <lineage>
        <taxon>Eukaryota</taxon>
        <taxon>Metazoa</taxon>
        <taxon>Chordata</taxon>
        <taxon>Craniata</taxon>
        <taxon>Vertebrata</taxon>
        <taxon>Euteleostomi</taxon>
        <taxon>Mammalia</taxon>
        <taxon>Eutheria</taxon>
        <taxon>Laurasiatheria</taxon>
        <taxon>Artiodactyla</taxon>
        <taxon>Suina</taxon>
        <taxon>Suidae</taxon>
        <taxon>Sus</taxon>
    </lineage>
</organism>
<evidence type="ECO:0000256" key="12">
    <source>
        <dbReference type="ARBA" id="ARBA00047559"/>
    </source>
</evidence>
<keyword evidence="8" id="KW-0418">Kinase</keyword>
<evidence type="ECO:0000313" key="17">
    <source>
        <dbReference type="Ensembl" id="ENSSSCP00040005203.1"/>
    </source>
</evidence>
<dbReference type="GO" id="GO:0046872">
    <property type="term" value="F:metal ion binding"/>
    <property type="evidence" value="ECO:0007669"/>
    <property type="project" value="UniProtKB-KW"/>
</dbReference>
<evidence type="ECO:0000313" key="18">
    <source>
        <dbReference type="Proteomes" id="UP000694722"/>
    </source>
</evidence>
<comment type="cofactor">
    <cofactor evidence="1">
        <name>Mg(2+)</name>
        <dbReference type="ChEBI" id="CHEBI:18420"/>
    </cofactor>
</comment>
<dbReference type="PROSITE" id="PS00107">
    <property type="entry name" value="PROTEIN_KINASE_ATP"/>
    <property type="match status" value="1"/>
</dbReference>
<dbReference type="PROSITE" id="PS00108">
    <property type="entry name" value="PROTEIN_KINASE_ST"/>
    <property type="match status" value="1"/>
</dbReference>
<evidence type="ECO:0000256" key="3">
    <source>
        <dbReference type="ARBA" id="ARBA00012406"/>
    </source>
</evidence>
<evidence type="ECO:0000256" key="9">
    <source>
        <dbReference type="ARBA" id="ARBA00022840"/>
    </source>
</evidence>
<evidence type="ECO:0000256" key="13">
    <source>
        <dbReference type="ARBA" id="ARBA00048329"/>
    </source>
</evidence>
<comment type="catalytic activity">
    <reaction evidence="12">
        <text>L-threonyl-[protein] + ATP = O-phospho-L-threonyl-[protein] + ADP + H(+)</text>
        <dbReference type="Rhea" id="RHEA:46608"/>
        <dbReference type="Rhea" id="RHEA-COMP:11060"/>
        <dbReference type="Rhea" id="RHEA-COMP:11605"/>
        <dbReference type="ChEBI" id="CHEBI:15378"/>
        <dbReference type="ChEBI" id="CHEBI:30013"/>
        <dbReference type="ChEBI" id="CHEBI:30616"/>
        <dbReference type="ChEBI" id="CHEBI:61977"/>
        <dbReference type="ChEBI" id="CHEBI:456216"/>
        <dbReference type="EC" id="2.7.11.25"/>
    </reaction>
</comment>
<evidence type="ECO:0000256" key="11">
    <source>
        <dbReference type="ARBA" id="ARBA00023054"/>
    </source>
</evidence>
<dbReference type="Gene3D" id="3.30.200.20">
    <property type="entry name" value="Phosphorylase Kinase, domain 1"/>
    <property type="match status" value="1"/>
</dbReference>
<dbReference type="InterPro" id="IPR017441">
    <property type="entry name" value="Protein_kinase_ATP_BS"/>
</dbReference>
<dbReference type="PANTHER" id="PTHR11584:SF363">
    <property type="entry name" value="MITOGEN-ACTIVATED PROTEIN KINASE KINASE KINASE 15"/>
    <property type="match status" value="1"/>
</dbReference>
<evidence type="ECO:0000256" key="15">
    <source>
        <dbReference type="RuleBase" id="RU000304"/>
    </source>
</evidence>
<accession>A0A8D1JZN0</accession>
<sequence>CCDLHHHSQRCWILNPLSEYEYDHDANGERVVLGKGTYGVVYAGRDLSNQVRIAIKEIPERDSRYSQPLHEEIALHKYLKHRNIVQYLGSVSENGYIKIFMEQVPGGSLSALLRSKWGPMKEPTIRFYTRQILEGLKYLHENQIVHRDIKGDNVLVNTYSGVVKISDFGTSKRLAGVNPCTETFAGTLQYMAPEIIDQGPRGYGAPADIWSLGCTIIEMATSRPPFHELGEPQAAMFKVGMFKIHPEIPETLSAEARAFIVSCFEPDPRKRVTAAGLLQEGFLKQVNKGKKIRMAFKPAGEASLASWGHRSGPGLSVAQSQLPTRCPFL</sequence>
<name>A0A8D1JZN0_PIG</name>
<dbReference type="GO" id="GO:0004709">
    <property type="term" value="F:MAP kinase kinase kinase activity"/>
    <property type="evidence" value="ECO:0007669"/>
    <property type="project" value="UniProtKB-EC"/>
</dbReference>
<dbReference type="AlphaFoldDB" id="A0A8D1JZN0"/>
<keyword evidence="10" id="KW-0460">Magnesium</keyword>
<evidence type="ECO:0000256" key="10">
    <source>
        <dbReference type="ARBA" id="ARBA00022842"/>
    </source>
</evidence>
<dbReference type="FunFam" id="3.30.200.20:FF:000067">
    <property type="entry name" value="Mitogen-activated protein kinase kinase kinase 5"/>
    <property type="match status" value="1"/>
</dbReference>
<keyword evidence="6" id="KW-0479">Metal-binding</keyword>
<evidence type="ECO:0000256" key="14">
    <source>
        <dbReference type="PROSITE-ProRule" id="PRU10141"/>
    </source>
</evidence>
<evidence type="ECO:0000256" key="2">
    <source>
        <dbReference type="ARBA" id="ARBA00006529"/>
    </source>
</evidence>
<keyword evidence="5" id="KW-0808">Transferase</keyword>
<dbReference type="Gene3D" id="1.10.510.10">
    <property type="entry name" value="Transferase(Phosphotransferase) domain 1"/>
    <property type="match status" value="1"/>
</dbReference>
<evidence type="ECO:0000256" key="5">
    <source>
        <dbReference type="ARBA" id="ARBA00022679"/>
    </source>
</evidence>
<dbReference type="PROSITE" id="PS50011">
    <property type="entry name" value="PROTEIN_KINASE_DOM"/>
    <property type="match status" value="1"/>
</dbReference>
<dbReference type="EC" id="2.7.11.25" evidence="3"/>
<keyword evidence="7 14" id="KW-0547">Nucleotide-binding</keyword>
<dbReference type="Ensembl" id="ENSSSCT00040013613.1">
    <property type="protein sequence ID" value="ENSSSCP00040005203.1"/>
    <property type="gene ID" value="ENSSSCG00040010483.1"/>
</dbReference>
<keyword evidence="9 14" id="KW-0067">ATP-binding</keyword>
<reference evidence="17" key="1">
    <citation type="submission" date="2025-05" db="UniProtKB">
        <authorList>
            <consortium name="Ensembl"/>
        </authorList>
    </citation>
    <scope>IDENTIFICATION</scope>
</reference>
<evidence type="ECO:0000256" key="1">
    <source>
        <dbReference type="ARBA" id="ARBA00001946"/>
    </source>
</evidence>
<dbReference type="Ensembl" id="ENSSSCT00060104964.1">
    <property type="protein sequence ID" value="ENSSSCP00060046050.1"/>
    <property type="gene ID" value="ENSSSCG00060076500.1"/>
</dbReference>
<dbReference type="SMART" id="SM00220">
    <property type="entry name" value="S_TKc"/>
    <property type="match status" value="1"/>
</dbReference>
<dbReference type="GO" id="GO:0005524">
    <property type="term" value="F:ATP binding"/>
    <property type="evidence" value="ECO:0007669"/>
    <property type="project" value="UniProtKB-UniRule"/>
</dbReference>
<dbReference type="InterPro" id="IPR011009">
    <property type="entry name" value="Kinase-like_dom_sf"/>
</dbReference>
<protein>
    <recommendedName>
        <fullName evidence="3">mitogen-activated protein kinase kinase kinase</fullName>
        <ecNumber evidence="3">2.7.11.25</ecNumber>
    </recommendedName>
</protein>
<dbReference type="SUPFAM" id="SSF56112">
    <property type="entry name" value="Protein kinase-like (PK-like)"/>
    <property type="match status" value="1"/>
</dbReference>
<comment type="catalytic activity">
    <reaction evidence="13">
        <text>L-seryl-[protein] + ATP = O-phospho-L-seryl-[protein] + ADP + H(+)</text>
        <dbReference type="Rhea" id="RHEA:17989"/>
        <dbReference type="Rhea" id="RHEA-COMP:9863"/>
        <dbReference type="Rhea" id="RHEA-COMP:11604"/>
        <dbReference type="ChEBI" id="CHEBI:15378"/>
        <dbReference type="ChEBI" id="CHEBI:29999"/>
        <dbReference type="ChEBI" id="CHEBI:30616"/>
        <dbReference type="ChEBI" id="CHEBI:83421"/>
        <dbReference type="ChEBI" id="CHEBI:456216"/>
        <dbReference type="EC" id="2.7.11.25"/>
    </reaction>
</comment>
<dbReference type="Proteomes" id="UP000694723">
    <property type="component" value="Unplaced"/>
</dbReference>
<dbReference type="InterPro" id="IPR000719">
    <property type="entry name" value="Prot_kinase_dom"/>
</dbReference>
<keyword evidence="4 15" id="KW-0723">Serine/threonine-protein kinase</keyword>
<evidence type="ECO:0000256" key="4">
    <source>
        <dbReference type="ARBA" id="ARBA00022527"/>
    </source>
</evidence>
<dbReference type="FunFam" id="1.10.510.10:FF:000054">
    <property type="entry name" value="Mitogen-activated protein kinase kinase kinase 5"/>
    <property type="match status" value="1"/>
</dbReference>
<proteinExistence type="inferred from homology"/>
<evidence type="ECO:0000256" key="7">
    <source>
        <dbReference type="ARBA" id="ARBA00022741"/>
    </source>
</evidence>
<feature type="domain" description="Protein kinase" evidence="16">
    <location>
        <begin position="27"/>
        <end position="283"/>
    </location>
</feature>
<evidence type="ECO:0000259" key="16">
    <source>
        <dbReference type="PROSITE" id="PS50011"/>
    </source>
</evidence>
<dbReference type="Proteomes" id="UP000694722">
    <property type="component" value="Unplaced"/>
</dbReference>
<dbReference type="Pfam" id="PF00069">
    <property type="entry name" value="Pkinase"/>
    <property type="match status" value="1"/>
</dbReference>
<dbReference type="InterPro" id="IPR008271">
    <property type="entry name" value="Ser/Thr_kinase_AS"/>
</dbReference>
<feature type="binding site" evidence="14">
    <location>
        <position position="56"/>
    </location>
    <ligand>
        <name>ATP</name>
        <dbReference type="ChEBI" id="CHEBI:30616"/>
    </ligand>
</feature>
<evidence type="ECO:0000256" key="6">
    <source>
        <dbReference type="ARBA" id="ARBA00022723"/>
    </source>
</evidence>
<dbReference type="PANTHER" id="PTHR11584">
    <property type="entry name" value="SERINE/THREONINE PROTEIN KINASE"/>
    <property type="match status" value="1"/>
</dbReference>